<reference evidence="2" key="1">
    <citation type="journal article" date="2012" name="PLoS Genet.">
        <title>Comparative analysis of the genomes of two field isolates of the rice blast fungus Magnaporthe oryzae.</title>
        <authorList>
            <person name="Xue M."/>
            <person name="Yang J."/>
            <person name="Li Z."/>
            <person name="Hu S."/>
            <person name="Yao N."/>
            <person name="Dean R.A."/>
            <person name="Zhao W."/>
            <person name="Shen M."/>
            <person name="Zhang H."/>
            <person name="Li C."/>
            <person name="Liu L."/>
            <person name="Cao L."/>
            <person name="Xu X."/>
            <person name="Xing Y."/>
            <person name="Hsiang T."/>
            <person name="Zhang Z."/>
            <person name="Xu J.R."/>
            <person name="Peng Y.L."/>
        </authorList>
    </citation>
    <scope>NUCLEOTIDE SEQUENCE</scope>
    <source>
        <strain evidence="2">Y34</strain>
    </source>
</reference>
<evidence type="ECO:0000313" key="2">
    <source>
        <dbReference type="EMBL" id="ELQ33309.1"/>
    </source>
</evidence>
<dbReference type="EMBL" id="JH793873">
    <property type="protein sequence ID" value="ELQ33309.1"/>
    <property type="molecule type" value="Genomic_DNA"/>
</dbReference>
<gene>
    <name evidence="2" type="ORF">OOU_Y34scaffold00972g1</name>
</gene>
<feature type="region of interest" description="Disordered" evidence="1">
    <location>
        <begin position="313"/>
        <end position="342"/>
    </location>
</feature>
<name>A0AA97NN88_PYRO3</name>
<dbReference type="Proteomes" id="UP000011086">
    <property type="component" value="Unassembled WGS sequence"/>
</dbReference>
<proteinExistence type="predicted"/>
<dbReference type="AlphaFoldDB" id="A0AA97NN88"/>
<accession>A0AA97NN88</accession>
<evidence type="ECO:0000256" key="1">
    <source>
        <dbReference type="SAM" id="MobiDB-lite"/>
    </source>
</evidence>
<organism evidence="2">
    <name type="scientific">Pyricularia oryzae (strain Y34)</name>
    <name type="common">Rice blast fungus</name>
    <name type="synonym">Magnaporthe oryzae</name>
    <dbReference type="NCBI Taxonomy" id="1143189"/>
    <lineage>
        <taxon>Eukaryota</taxon>
        <taxon>Fungi</taxon>
        <taxon>Dikarya</taxon>
        <taxon>Ascomycota</taxon>
        <taxon>Pezizomycotina</taxon>
        <taxon>Sordariomycetes</taxon>
        <taxon>Sordariomycetidae</taxon>
        <taxon>Magnaporthales</taxon>
        <taxon>Pyriculariaceae</taxon>
        <taxon>Pyricularia</taxon>
    </lineage>
</organism>
<protein>
    <submittedName>
        <fullName evidence="2">Uncharacterized protein</fullName>
    </submittedName>
</protein>
<sequence length="549" mass="62019">MQPSLHTRLSSLAVHPFTGKELHMLEIAISMIMARYPSFEVPPSPPKTYPDPDHFKNHQVSAAYPARQLLKLTETVVPVLHNYLSPDAAIDPSIFQDYIKLLSSSLPNKYFIEVPRGLSSRPNVAESITQQRVDDTILWPVYMNGEHSLALIYPDAIHWLSWSDHAVPDEVIGSAKTLRRRSLPLIKLQSQAVEQNSSGWLVLHAMQRILAGRPVVDFSDLTAPLREAALTHFKCEVLAATRAKTLKPNEEYFVNLVSDADQTQFFEDAICAMDDMFVTDHSEHSLDIIEPASGHMENPLVVAQDASGNRHGAPLVVQEDSSPGSSKGAPESQSRRRRSRPAAVTLDYRRIILSNISKAVRCYRSTHLDPEMSVPVLWSILERGPLDSAFLRRYTLILFYMKIKTLDDVGIKEELATAGTRRFSIKENSFLHKMRRKQEEGKAWSDLCDLKREWGQDKYTLLSAVPEDTREAPIQEMDKELQSENSVLLRSLNDARSLCAALLGKCLPNRLLIDNYIYKDSRLSDDEIRVSFGAFLSLNPRQPVQIPRC</sequence>